<dbReference type="PANTHER" id="PTHR43019">
    <property type="entry name" value="SERINE ENDOPROTEASE DEGS"/>
    <property type="match status" value="1"/>
</dbReference>
<evidence type="ECO:0000313" key="1">
    <source>
        <dbReference type="EMBL" id="TPW32310.1"/>
    </source>
</evidence>
<dbReference type="InterPro" id="IPR043504">
    <property type="entry name" value="Peptidase_S1_PA_chymotrypsin"/>
</dbReference>
<dbReference type="InterPro" id="IPR009003">
    <property type="entry name" value="Peptidase_S1_PA"/>
</dbReference>
<name>A0A506UEA9_9HYPH</name>
<dbReference type="Pfam" id="PF13365">
    <property type="entry name" value="Trypsin_2"/>
    <property type="match status" value="1"/>
</dbReference>
<dbReference type="SUPFAM" id="SSF50494">
    <property type="entry name" value="Trypsin-like serine proteases"/>
    <property type="match status" value="1"/>
</dbReference>
<dbReference type="Gene3D" id="2.40.10.10">
    <property type="entry name" value="Trypsin-like serine proteases"/>
    <property type="match status" value="2"/>
</dbReference>
<accession>A0A506UEA9</accession>
<dbReference type="EMBL" id="VHLG01000002">
    <property type="protein sequence ID" value="TPW32310.1"/>
    <property type="molecule type" value="Genomic_DNA"/>
</dbReference>
<dbReference type="PANTHER" id="PTHR43019:SF23">
    <property type="entry name" value="PROTEASE DO-LIKE 5, CHLOROPLASTIC"/>
    <property type="match status" value="1"/>
</dbReference>
<gene>
    <name evidence="1" type="ORF">FJU08_04690</name>
</gene>
<proteinExistence type="predicted"/>
<dbReference type="AlphaFoldDB" id="A0A506UEA9"/>
<reference evidence="1 2" key="1">
    <citation type="submission" date="2019-06" db="EMBL/GenBank/DDBJ databases">
        <authorList>
            <person name="Li M."/>
        </authorList>
    </citation>
    <scope>NUCLEOTIDE SEQUENCE [LARGE SCALE GENOMIC DNA]</scope>
    <source>
        <strain evidence="1 2">BGMRC2036</strain>
    </source>
</reference>
<dbReference type="Proteomes" id="UP000318801">
    <property type="component" value="Unassembled WGS sequence"/>
</dbReference>
<protein>
    <submittedName>
        <fullName evidence="1">Trypsin-like peptidase domain-containing protein</fullName>
    </submittedName>
</protein>
<dbReference type="OrthoDB" id="1522627at2"/>
<evidence type="ECO:0000313" key="2">
    <source>
        <dbReference type="Proteomes" id="UP000318801"/>
    </source>
</evidence>
<sequence length="595" mass="62782">MLDFHRQRGSQEKLGSGMFIVRILFFILLMTALPAAAAPVNGIPADRCAVVIASRSSIDAVVDYVQDHPQYLYDAVYASANGWYAISSGLLPRLQAPELLQQQKAAGLVPSDAFCSTGERLTDRIWSSDAPAETPGAADLLMAPFDARAFNRSEKCFLQAGLALAGDYTGQLDCAWGNGSQAALERWSARNFSAEPIALHAAMLAVQAYGIFNDDGWTATSIDQYGVSLQLPNAKIHVVNNDEAGITLEDDAGSLRVVLQKDGLSQSVAMHEKLRKVVSASDASPYTLRRDDLWVTSGRAGDTRFYLRSDVEGALARNFLVIAPAEAVSDRAALIIASYRAGPQPDLLPLETGVLLDLVSAMNSLLPDDPAAGDIPPETDMAGQAAGAGSAARSSGSGFYVDEAGDVMTNHHVVDACSSVTVDGKPADIRFVDEGFDLALIRPQAGLSPDAEPLAFSDQPVRLNADVTVAGYPLHGLIDTLNVTRGSVSSLKGVGNDATRLQITAPVQAGNSGGPIVDRYGAVVGVVVAKLDGLYVADTTGDLPQNVNFGIRGSIAQIFANANGINLTHSTTGTPLAPEDLADRLRQATVLVECY</sequence>
<keyword evidence="2" id="KW-1185">Reference proteome</keyword>
<comment type="caution">
    <text evidence="1">The sequence shown here is derived from an EMBL/GenBank/DDBJ whole genome shotgun (WGS) entry which is preliminary data.</text>
</comment>
<organism evidence="1 2">
    <name type="scientific">Martelella alba</name>
    <dbReference type="NCBI Taxonomy" id="2590451"/>
    <lineage>
        <taxon>Bacteria</taxon>
        <taxon>Pseudomonadati</taxon>
        <taxon>Pseudomonadota</taxon>
        <taxon>Alphaproteobacteria</taxon>
        <taxon>Hyphomicrobiales</taxon>
        <taxon>Aurantimonadaceae</taxon>
        <taxon>Martelella</taxon>
    </lineage>
</organism>